<evidence type="ECO:0000313" key="9">
    <source>
        <dbReference type="Proteomes" id="UP000030993"/>
    </source>
</evidence>
<keyword evidence="6" id="KW-1133">Transmembrane helix</keyword>
<name>A0A0B2K1B6_9FIRM</name>
<comment type="caution">
    <text evidence="8">The sequence shown here is derived from an EMBL/GenBank/DDBJ whole genome shotgun (WGS) entry which is preliminary data.</text>
</comment>
<keyword evidence="3" id="KW-0378">Hydrolase</keyword>
<evidence type="ECO:0000259" key="7">
    <source>
        <dbReference type="Pfam" id="PF00350"/>
    </source>
</evidence>
<keyword evidence="6" id="KW-0812">Transmembrane</keyword>
<dbReference type="PANTHER" id="PTHR10465">
    <property type="entry name" value="TRANSMEMBRANE GTPASE FZO1"/>
    <property type="match status" value="1"/>
</dbReference>
<sequence length="599" mass="67619">MDTRKQRILGDIEKLKTMECVGLSGKAEALNDLASDIQNDFFTIVVLGEFKRGKSTFVNALLGEKILPTDVLPETATINAIMYSPVPTLSVVMHDGSEEAGEVSEQFLKKFSAQNPQAIAEKVKYIKIGYPADILRQNVVIVDTPGVSDINEQRCEVTYRFIPKANAILFLLDANSPLKKSEKDFIDQHLLPLGVDHILFLANKYDDVDEEEDGDLIGALQRRLREAFKMDTEEAELAEFNLFPLSALMAVEGIENDDEVLKEASGINNVINKMKEVIFSGKVEERKIQSYSIQLMSVLEKLINYLENERSLRSSDVDVLKQTQNQLQDMLRDEELRKNNIAKFVEKETQNIIAIADKSLAFFQRRLTETVTDNVNFYKGSDFKEYIESRISRMVQREMENWVASYSPHVDQLLRTMQQEISRGLTYHFNQRIQVETAGSELKTSALFFDVSVVDISDTNVKAGAVAAGGAGLMLLLGTPVLLPFISMAAFPLLQKSMLESRLSRAKDEVIPAITTQIDISVSGLRNEIHQHIQKQSEKIIANSEYAYESILNDLQQRIGAELKAKEQEQSGKKREIGDIDLQLKELSTIMTKYRRDSE</sequence>
<dbReference type="GO" id="GO:0005525">
    <property type="term" value="F:GTP binding"/>
    <property type="evidence" value="ECO:0007669"/>
    <property type="project" value="UniProtKB-KW"/>
</dbReference>
<evidence type="ECO:0000313" key="8">
    <source>
        <dbReference type="EMBL" id="KHM52693.1"/>
    </source>
</evidence>
<organism evidence="8 9">
    <name type="scientific">Anaerovibrio lipolyticus</name>
    <dbReference type="NCBI Taxonomy" id="82374"/>
    <lineage>
        <taxon>Bacteria</taxon>
        <taxon>Bacillati</taxon>
        <taxon>Bacillota</taxon>
        <taxon>Negativicutes</taxon>
        <taxon>Selenomonadales</taxon>
        <taxon>Selenomonadaceae</taxon>
        <taxon>Anaerovibrio</taxon>
    </lineage>
</organism>
<comment type="subcellular location">
    <subcellularLocation>
        <location evidence="1">Membrane</location>
    </subcellularLocation>
</comment>
<dbReference type="EMBL" id="JSCE01000065">
    <property type="protein sequence ID" value="KHM52693.1"/>
    <property type="molecule type" value="Genomic_DNA"/>
</dbReference>
<dbReference type="InterPro" id="IPR027094">
    <property type="entry name" value="Mitofusin_fam"/>
</dbReference>
<dbReference type="InterPro" id="IPR027417">
    <property type="entry name" value="P-loop_NTPase"/>
</dbReference>
<dbReference type="RefSeq" id="WP_039206372.1">
    <property type="nucleotide sequence ID" value="NZ_JSCE01000065.1"/>
</dbReference>
<dbReference type="GO" id="GO:0003924">
    <property type="term" value="F:GTPase activity"/>
    <property type="evidence" value="ECO:0007669"/>
    <property type="project" value="InterPro"/>
</dbReference>
<dbReference type="GO" id="GO:0016020">
    <property type="term" value="C:membrane"/>
    <property type="evidence" value="ECO:0007669"/>
    <property type="project" value="UniProtKB-SubCell"/>
</dbReference>
<dbReference type="InterPro" id="IPR045063">
    <property type="entry name" value="Dynamin_N"/>
</dbReference>
<reference evidence="8 9" key="1">
    <citation type="journal article" date="2013" name="PLoS ONE">
        <title>Identification and characterization of three novel lipases belonging to families II and V from Anaerovibrio lipolyticus 5ST.</title>
        <authorList>
            <person name="Prive F."/>
            <person name="Kaderbhai N.N."/>
            <person name="Girdwood S."/>
            <person name="Worgan H.J."/>
            <person name="Pinloche E."/>
            <person name="Scollan N.D."/>
            <person name="Huws S.A."/>
            <person name="Newbold C.J."/>
        </authorList>
    </citation>
    <scope>NUCLEOTIDE SEQUENCE [LARGE SCALE GENOMIC DNA]</scope>
    <source>
        <strain evidence="8 9">5S</strain>
    </source>
</reference>
<dbReference type="SUPFAM" id="SSF52540">
    <property type="entry name" value="P-loop containing nucleoside triphosphate hydrolases"/>
    <property type="match status" value="1"/>
</dbReference>
<evidence type="ECO:0000256" key="5">
    <source>
        <dbReference type="ARBA" id="ARBA00023136"/>
    </source>
</evidence>
<keyword evidence="4" id="KW-0342">GTP-binding</keyword>
<evidence type="ECO:0000256" key="6">
    <source>
        <dbReference type="SAM" id="Phobius"/>
    </source>
</evidence>
<evidence type="ECO:0000256" key="4">
    <source>
        <dbReference type="ARBA" id="ARBA00023134"/>
    </source>
</evidence>
<dbReference type="PANTHER" id="PTHR10465:SF0">
    <property type="entry name" value="SARCALUMENIN"/>
    <property type="match status" value="1"/>
</dbReference>
<keyword evidence="2" id="KW-0547">Nucleotide-binding</keyword>
<evidence type="ECO:0000256" key="2">
    <source>
        <dbReference type="ARBA" id="ARBA00022741"/>
    </source>
</evidence>
<proteinExistence type="predicted"/>
<gene>
    <name evidence="8" type="ORF">NZ47_03255</name>
</gene>
<dbReference type="Pfam" id="PF00350">
    <property type="entry name" value="Dynamin_N"/>
    <property type="match status" value="1"/>
</dbReference>
<dbReference type="STRING" id="82374.NZ47_03255"/>
<feature type="transmembrane region" description="Helical" evidence="6">
    <location>
        <begin position="471"/>
        <end position="494"/>
    </location>
</feature>
<accession>A0A0B2K1B6</accession>
<dbReference type="CDD" id="cd09912">
    <property type="entry name" value="DLP_2"/>
    <property type="match status" value="1"/>
</dbReference>
<feature type="domain" description="Dynamin N-terminal" evidence="7">
    <location>
        <begin position="44"/>
        <end position="199"/>
    </location>
</feature>
<protein>
    <recommendedName>
        <fullName evidence="7">Dynamin N-terminal domain-containing protein</fullName>
    </recommendedName>
</protein>
<keyword evidence="5 6" id="KW-0472">Membrane</keyword>
<evidence type="ECO:0000256" key="1">
    <source>
        <dbReference type="ARBA" id="ARBA00004370"/>
    </source>
</evidence>
<dbReference type="Proteomes" id="UP000030993">
    <property type="component" value="Unassembled WGS sequence"/>
</dbReference>
<dbReference type="GO" id="GO:0008053">
    <property type="term" value="P:mitochondrial fusion"/>
    <property type="evidence" value="ECO:0007669"/>
    <property type="project" value="TreeGrafter"/>
</dbReference>
<evidence type="ECO:0000256" key="3">
    <source>
        <dbReference type="ARBA" id="ARBA00022801"/>
    </source>
</evidence>
<dbReference type="Gene3D" id="3.40.50.300">
    <property type="entry name" value="P-loop containing nucleotide triphosphate hydrolases"/>
    <property type="match status" value="1"/>
</dbReference>
<keyword evidence="9" id="KW-1185">Reference proteome</keyword>
<dbReference type="AlphaFoldDB" id="A0A0B2K1B6"/>